<proteinExistence type="predicted"/>
<accession>A0A5J6L9X0</accession>
<dbReference type="Proteomes" id="UP000325606">
    <property type="component" value="Chromosome"/>
</dbReference>
<dbReference type="InterPro" id="IPR007487">
    <property type="entry name" value="ABC_transpt-TYRBP-like"/>
</dbReference>
<evidence type="ECO:0008006" key="3">
    <source>
        <dbReference type="Google" id="ProtNLM"/>
    </source>
</evidence>
<reference evidence="1 2" key="1">
    <citation type="submission" date="2019-09" db="EMBL/GenBank/DDBJ databases">
        <title>Nitrincola iocasae sp. nov., a bacterium isolated from the sediment collected at a cold seep field in South China Sea.</title>
        <authorList>
            <person name="Zhang H."/>
            <person name="Wang H."/>
            <person name="Li C."/>
        </authorList>
    </citation>
    <scope>NUCLEOTIDE SEQUENCE [LARGE SCALE GENOMIC DNA]</scope>
    <source>
        <strain evidence="1 2">KXZD1103</strain>
    </source>
</reference>
<dbReference type="PANTHER" id="PTHR35271">
    <property type="entry name" value="ABC TRANSPORTER, SUBSTRATE-BINDING LIPOPROTEIN-RELATED"/>
    <property type="match status" value="1"/>
</dbReference>
<protein>
    <recommendedName>
        <fullName evidence="3">ABC transporter substrate-binding protein</fullName>
    </recommendedName>
</protein>
<keyword evidence="2" id="KW-1185">Reference proteome</keyword>
<dbReference type="Pfam" id="PF04392">
    <property type="entry name" value="ABC_sub_bind"/>
    <property type="match status" value="1"/>
</dbReference>
<dbReference type="EMBL" id="CP044222">
    <property type="protein sequence ID" value="QEW05414.1"/>
    <property type="molecule type" value="Genomic_DNA"/>
</dbReference>
<dbReference type="PANTHER" id="PTHR35271:SF1">
    <property type="entry name" value="ABC TRANSPORTER, SUBSTRATE-BINDING LIPOPROTEIN"/>
    <property type="match status" value="1"/>
</dbReference>
<evidence type="ECO:0000313" key="1">
    <source>
        <dbReference type="EMBL" id="QEW05414.1"/>
    </source>
</evidence>
<dbReference type="KEGG" id="nik:F5I99_02300"/>
<sequence length="322" mass="36155">MANRMCRERLKIIPCRLASRLAGCTILLCFLSLISLHAHSKTLVILLSDRHHIYQDLANAIKTEGFTDYQTFFLEELDRNRTPIPDLVLAIGTRACETAVQLSWQNTGVVCTFLPSQTFLQLLVKYRTEPTIATSGVTAVFMDQPLQRQIHLARLIAPRAQSIGTVFGSSSIYQQQDFNTLSRAAGFEAQHAFLDEQQNPVQVLTPLIQRSDIFLSLPDSASFNRNVTRWSLYITLRNRVPLIGFSASYAEAGAVVSLYTTPQQLAQQTSQVLNQLSRTDTMPEPSYPLEFTLDINRSAARTLRLDLPAVEILSQQLTEVRP</sequence>
<evidence type="ECO:0000313" key="2">
    <source>
        <dbReference type="Proteomes" id="UP000325606"/>
    </source>
</evidence>
<dbReference type="RefSeq" id="WP_151053459.1">
    <property type="nucleotide sequence ID" value="NZ_CP044222.1"/>
</dbReference>
<dbReference type="AlphaFoldDB" id="A0A5J6L9X0"/>
<dbReference type="Gene3D" id="3.40.50.2300">
    <property type="match status" value="2"/>
</dbReference>
<gene>
    <name evidence="1" type="ORF">F5I99_02300</name>
</gene>
<name>A0A5J6L9X0_9GAMM</name>
<organism evidence="1 2">
    <name type="scientific">Nitrincola iocasae</name>
    <dbReference type="NCBI Taxonomy" id="2614693"/>
    <lineage>
        <taxon>Bacteria</taxon>
        <taxon>Pseudomonadati</taxon>
        <taxon>Pseudomonadota</taxon>
        <taxon>Gammaproteobacteria</taxon>
        <taxon>Oceanospirillales</taxon>
        <taxon>Oceanospirillaceae</taxon>
        <taxon>Nitrincola</taxon>
    </lineage>
</organism>